<dbReference type="GO" id="GO:0005524">
    <property type="term" value="F:ATP binding"/>
    <property type="evidence" value="ECO:0007669"/>
    <property type="project" value="UniProtKB-KW"/>
</dbReference>
<dbReference type="Gene3D" id="3.40.50.300">
    <property type="entry name" value="P-loop containing nucleotide triphosphate hydrolases"/>
    <property type="match status" value="2"/>
</dbReference>
<keyword evidence="3 8" id="KW-0347">Helicase</keyword>
<name>A0A4V2QD95_HYDET</name>
<evidence type="ECO:0000256" key="4">
    <source>
        <dbReference type="ARBA" id="ARBA00022840"/>
    </source>
</evidence>
<comment type="caution">
    <text evidence="8">The sequence shown here is derived from an EMBL/GenBank/DDBJ whole genome shotgun (WGS) entry which is preliminary data.</text>
</comment>
<keyword evidence="4" id="KW-0067">ATP-binding</keyword>
<keyword evidence="1" id="KW-0547">Nucleotide-binding</keyword>
<evidence type="ECO:0000313" key="9">
    <source>
        <dbReference type="Proteomes" id="UP000295008"/>
    </source>
</evidence>
<dbReference type="PANTHER" id="PTHR12131">
    <property type="entry name" value="ATP-DEPENDENT RNA AND DNA HELICASE"/>
    <property type="match status" value="1"/>
</dbReference>
<dbReference type="SMART" id="SM01142">
    <property type="entry name" value="DSHCT"/>
    <property type="match status" value="1"/>
</dbReference>
<dbReference type="GO" id="GO:0016787">
    <property type="term" value="F:hydrolase activity"/>
    <property type="evidence" value="ECO:0007669"/>
    <property type="project" value="UniProtKB-KW"/>
</dbReference>
<keyword evidence="9" id="KW-1185">Reference proteome</keyword>
<dbReference type="AlphaFoldDB" id="A0A4V2QD95"/>
<gene>
    <name evidence="8" type="ORF">EDC14_102357</name>
</gene>
<dbReference type="SMART" id="SM00487">
    <property type="entry name" value="DEXDc"/>
    <property type="match status" value="1"/>
</dbReference>
<evidence type="ECO:0000313" key="8">
    <source>
        <dbReference type="EMBL" id="TCL62777.1"/>
    </source>
</evidence>
<organism evidence="8 9">
    <name type="scientific">Hydrogenispora ethanolica</name>
    <dbReference type="NCBI Taxonomy" id="1082276"/>
    <lineage>
        <taxon>Bacteria</taxon>
        <taxon>Bacillati</taxon>
        <taxon>Bacillota</taxon>
        <taxon>Hydrogenispora</taxon>
    </lineage>
</organism>
<protein>
    <submittedName>
        <fullName evidence="8">RAD3-like DEAD/DEAH box helicase</fullName>
    </submittedName>
</protein>
<dbReference type="GO" id="GO:0055087">
    <property type="term" value="C:Ski complex"/>
    <property type="evidence" value="ECO:0007669"/>
    <property type="project" value="TreeGrafter"/>
</dbReference>
<evidence type="ECO:0000256" key="2">
    <source>
        <dbReference type="ARBA" id="ARBA00022801"/>
    </source>
</evidence>
<dbReference type="PROSITE" id="PS51192">
    <property type="entry name" value="HELICASE_ATP_BIND_1"/>
    <property type="match status" value="1"/>
</dbReference>
<dbReference type="Gene3D" id="1.10.3380.30">
    <property type="match status" value="1"/>
</dbReference>
<dbReference type="InterPro" id="IPR001650">
    <property type="entry name" value="Helicase_C-like"/>
</dbReference>
<dbReference type="GO" id="GO:0070478">
    <property type="term" value="P:nuclear-transcribed mRNA catabolic process, 3'-5' exonucleolytic nonsense-mediated decay"/>
    <property type="evidence" value="ECO:0007669"/>
    <property type="project" value="TreeGrafter"/>
</dbReference>
<dbReference type="Pfam" id="PF08148">
    <property type="entry name" value="DSHCT"/>
    <property type="match status" value="1"/>
</dbReference>
<evidence type="ECO:0000256" key="3">
    <source>
        <dbReference type="ARBA" id="ARBA00022806"/>
    </source>
</evidence>
<dbReference type="Pfam" id="PF00270">
    <property type="entry name" value="DEAD"/>
    <property type="match status" value="1"/>
</dbReference>
<feature type="coiled-coil region" evidence="5">
    <location>
        <begin position="457"/>
        <end position="511"/>
    </location>
</feature>
<keyword evidence="2" id="KW-0378">Hydrolase</keyword>
<dbReference type="SMART" id="SM00490">
    <property type="entry name" value="HELICc"/>
    <property type="match status" value="1"/>
</dbReference>
<feature type="domain" description="Helicase C-terminal" evidence="7">
    <location>
        <begin position="234"/>
        <end position="435"/>
    </location>
</feature>
<evidence type="ECO:0000256" key="1">
    <source>
        <dbReference type="ARBA" id="ARBA00022741"/>
    </source>
</evidence>
<reference evidence="8 9" key="1">
    <citation type="submission" date="2019-03" db="EMBL/GenBank/DDBJ databases">
        <title>Genomic Encyclopedia of Type Strains, Phase IV (KMG-IV): sequencing the most valuable type-strain genomes for metagenomic binning, comparative biology and taxonomic classification.</title>
        <authorList>
            <person name="Goeker M."/>
        </authorList>
    </citation>
    <scope>NUCLEOTIDE SEQUENCE [LARGE SCALE GENOMIC DNA]</scope>
    <source>
        <strain evidence="8 9">LX-B</strain>
    </source>
</reference>
<keyword evidence="5" id="KW-0175">Coiled coil</keyword>
<evidence type="ECO:0000256" key="5">
    <source>
        <dbReference type="SAM" id="Coils"/>
    </source>
</evidence>
<dbReference type="GO" id="GO:0003676">
    <property type="term" value="F:nucleic acid binding"/>
    <property type="evidence" value="ECO:0007669"/>
    <property type="project" value="InterPro"/>
</dbReference>
<evidence type="ECO:0000259" key="7">
    <source>
        <dbReference type="PROSITE" id="PS51194"/>
    </source>
</evidence>
<dbReference type="InterPro" id="IPR012961">
    <property type="entry name" value="Ski2/MTR4_C"/>
</dbReference>
<proteinExistence type="predicted"/>
<dbReference type="PROSITE" id="PS51194">
    <property type="entry name" value="HELICASE_CTER"/>
    <property type="match status" value="1"/>
</dbReference>
<dbReference type="OrthoDB" id="9807155at2"/>
<dbReference type="InterPro" id="IPR011545">
    <property type="entry name" value="DEAD/DEAH_box_helicase_dom"/>
</dbReference>
<dbReference type="InterPro" id="IPR050699">
    <property type="entry name" value="RNA-DNA_Helicase"/>
</dbReference>
<dbReference type="EMBL" id="SLUN01000023">
    <property type="protein sequence ID" value="TCL62777.1"/>
    <property type="molecule type" value="Genomic_DNA"/>
</dbReference>
<accession>A0A4V2QD95</accession>
<feature type="domain" description="Helicase ATP-binding" evidence="6">
    <location>
        <begin position="20"/>
        <end position="178"/>
    </location>
</feature>
<dbReference type="GO" id="GO:0004386">
    <property type="term" value="F:helicase activity"/>
    <property type="evidence" value="ECO:0007669"/>
    <property type="project" value="UniProtKB-KW"/>
</dbReference>
<evidence type="ECO:0000259" key="6">
    <source>
        <dbReference type="PROSITE" id="PS51192"/>
    </source>
</evidence>
<dbReference type="RefSeq" id="WP_132015571.1">
    <property type="nucleotide sequence ID" value="NZ_SLUN01000023.1"/>
</dbReference>
<dbReference type="InterPro" id="IPR014001">
    <property type="entry name" value="Helicase_ATP-bd"/>
</dbReference>
<sequence>MKVPEYYRDLKLDDFQQEAIHQLLEGNSVLVSAPTGVGKTLIADYLIDQAIAKGDRVIYTAPIKALSNQKFKEFKALYGAEKVGIVTGDVVINSEAEICLMTTEIFRNILHQDLPRLEGISHIIFDEIHYLSDEDRGTVWEESIIFMPKEMRLLGLSATIPNVYELAGWIHEIKGHPVTVVVKQERAVPLEHYVFEKHLNATDLKSVVRYRQELQEKDYVSLNDRREWETTHLDLLKFVTKKQQLPCLYFVFSRRMCEVKAQELSFTRSFLNEEEAGRAEAVFDKMVADFGVSNLKTVLQARNLLVRGIGYHHSGLLPALKEIVETLFGMGLIKVMYATETFAVGINYPVRTVCFDSPSKFDGVSFRPMTNLEYFQMAGRAGRRGIDRLGTVYILADLRNLRPEEFPSTRQDEIEELKSQFNLSYNSVINLNRNHASDEIQVILNQNFATYQARNDKKRFEQQLANDTQRLSHLSADLCTDRENPCCPLIYMKLRQKLKKKQRRLRFIKGRARTAIAAEIDEIKQYLEGVASKDCDKECQGRCEELLRDWSELHQRVASLQERAGQIVVSGRFNESLQLKTEILEDLDYLKEGQLLPRGEFAAQIYTQELLITELYFSGLFHELDADQLNALLVGIDYEPRKGEFYPKQLPFDVRPVKTIIRNLIYRYGVDERDAVFHPSLSNLAFRWSQGALFSDLIRDGGGIQEGDIVQAFRRGIDIMRQIKAACAAQDPILAAKLRDCMDRMDRDIIQVNI</sequence>
<dbReference type="InterPro" id="IPR027417">
    <property type="entry name" value="P-loop_NTPase"/>
</dbReference>
<dbReference type="SUPFAM" id="SSF52540">
    <property type="entry name" value="P-loop containing nucleoside triphosphate hydrolases"/>
    <property type="match status" value="1"/>
</dbReference>
<dbReference type="CDD" id="cd18795">
    <property type="entry name" value="SF2_C_Ski2"/>
    <property type="match status" value="1"/>
</dbReference>
<dbReference type="PANTHER" id="PTHR12131:SF1">
    <property type="entry name" value="ATP-DEPENDENT RNA HELICASE SUPV3L1, MITOCHONDRIAL-RELATED"/>
    <property type="match status" value="1"/>
</dbReference>
<dbReference type="Proteomes" id="UP000295008">
    <property type="component" value="Unassembled WGS sequence"/>
</dbReference>